<evidence type="ECO:0000313" key="2">
    <source>
        <dbReference type="Proteomes" id="UP000076128"/>
    </source>
</evidence>
<dbReference type="Proteomes" id="UP000076128">
    <property type="component" value="Chromosome"/>
</dbReference>
<reference evidence="1 2" key="1">
    <citation type="submission" date="2015-09" db="EMBL/GenBank/DDBJ databases">
        <title>Complete genome sequence of Defluviimonas alba cai42t isolated from an oilfield in Xinjiang.</title>
        <authorList>
            <person name="Geng S."/>
            <person name="Pan X."/>
            <person name="Wu X."/>
        </authorList>
    </citation>
    <scope>NUCLEOTIDE SEQUENCE [LARGE SCALE GENOMIC DNA]</scope>
    <source>
        <strain evidence="2">cai42</strain>
    </source>
</reference>
<evidence type="ECO:0000313" key="1">
    <source>
        <dbReference type="EMBL" id="AMY70192.1"/>
    </source>
</evidence>
<evidence type="ECO:0008006" key="3">
    <source>
        <dbReference type="Google" id="ProtNLM"/>
    </source>
</evidence>
<dbReference type="STRING" id="1335048.AKL17_2958"/>
<keyword evidence="2" id="KW-1185">Reference proteome</keyword>
<dbReference type="EMBL" id="CP012661">
    <property type="protein sequence ID" value="AMY70192.1"/>
    <property type="molecule type" value="Genomic_DNA"/>
</dbReference>
<dbReference type="AlphaFoldDB" id="A0A159Z4Q1"/>
<organism evidence="1 2">
    <name type="scientific">Frigidibacter mobilis</name>
    <dbReference type="NCBI Taxonomy" id="1335048"/>
    <lineage>
        <taxon>Bacteria</taxon>
        <taxon>Pseudomonadati</taxon>
        <taxon>Pseudomonadota</taxon>
        <taxon>Alphaproteobacteria</taxon>
        <taxon>Rhodobacterales</taxon>
        <taxon>Paracoccaceae</taxon>
        <taxon>Frigidibacter</taxon>
    </lineage>
</organism>
<dbReference type="KEGG" id="daa:AKL17_2958"/>
<gene>
    <name evidence="1" type="ORF">AKL17_2958</name>
</gene>
<proteinExistence type="predicted"/>
<sequence length="69" mass="8304">MFALFRTRPTLPHPGSLIRLLRRISATRHQRRALLRLDERLLRDIGQDQLSARDEANRPIWDVPQHWRL</sequence>
<protein>
    <recommendedName>
        <fullName evidence="3">DUF1127 domain-containing protein</fullName>
    </recommendedName>
</protein>
<dbReference type="OrthoDB" id="8096613at2"/>
<accession>A0A159Z4Q1</accession>
<name>A0A159Z4Q1_9RHOB</name>